<keyword evidence="2" id="KW-0472">Membrane</keyword>
<organism evidence="3 4">
    <name type="scientific">Streptomyces daqingensis</name>
    <dbReference type="NCBI Taxonomy" id="1472640"/>
    <lineage>
        <taxon>Bacteria</taxon>
        <taxon>Bacillati</taxon>
        <taxon>Actinomycetota</taxon>
        <taxon>Actinomycetes</taxon>
        <taxon>Kitasatosporales</taxon>
        <taxon>Streptomycetaceae</taxon>
        <taxon>Streptomyces</taxon>
    </lineage>
</organism>
<feature type="region of interest" description="Disordered" evidence="1">
    <location>
        <begin position="496"/>
        <end position="516"/>
    </location>
</feature>
<evidence type="ECO:0000256" key="2">
    <source>
        <dbReference type="SAM" id="Phobius"/>
    </source>
</evidence>
<dbReference type="Gene3D" id="3.40.50.2300">
    <property type="match status" value="2"/>
</dbReference>
<proteinExistence type="predicted"/>
<comment type="caution">
    <text evidence="3">The sequence shown here is derived from an EMBL/GenBank/DDBJ whole genome shotgun (WGS) entry which is preliminary data.</text>
</comment>
<evidence type="ECO:0008006" key="5">
    <source>
        <dbReference type="Google" id="ProtNLM"/>
    </source>
</evidence>
<reference evidence="4" key="1">
    <citation type="journal article" date="2019" name="Int. J. Syst. Evol. Microbiol.">
        <title>The Global Catalogue of Microorganisms (GCM) 10K type strain sequencing project: providing services to taxonomists for standard genome sequencing and annotation.</title>
        <authorList>
            <consortium name="The Broad Institute Genomics Platform"/>
            <consortium name="The Broad Institute Genome Sequencing Center for Infectious Disease"/>
            <person name="Wu L."/>
            <person name="Ma J."/>
        </authorList>
    </citation>
    <scope>NUCLEOTIDE SEQUENCE [LARGE SCALE GENOMIC DNA]</scope>
    <source>
        <strain evidence="4">CGMCC 4.7178</strain>
    </source>
</reference>
<evidence type="ECO:0000256" key="1">
    <source>
        <dbReference type="SAM" id="MobiDB-lite"/>
    </source>
</evidence>
<evidence type="ECO:0000313" key="3">
    <source>
        <dbReference type="EMBL" id="GGO42742.1"/>
    </source>
</evidence>
<accession>A0ABQ2LT17</accession>
<sequence>MTGTLAAVAAGTVIVAVVSLVTWLWPDQCQEGLEAVDGECVGVTDRAFEVKDPETGKLLQEIEKQNDRVRDKYESPSDTPYVRVALKMPFTYDDTSAMTPDMIRRAVAGALAAQQEVNEKAAPHLQLLLAPDGKDLDKWLPVHERLSELAREKENPLVGVAGIPSSTSETREAIDDLSKRKIPTVGPTTTSADMNSQYFFKTSPNNREFAEALKQYLKRDEHGAEGRRPERGFLLYDRQATDVYSKNLRKVIDEEFGKTWGLEDSSAPYLGVTGNKKGIPRRFTGAVGKICRGPDYDTIFFAGRDQDLPAFVEKIADSPCGDGRKLRILKVGIGLDPTLTSEETRLNLLDANARLVNASSVDTSWWRGGEAPLGVTRFLREFRGFEDTYKLGRRSLDDGYSAMYYDSVQILADAVDYSFDDLNKGHTGSPKIPDKDLVYDTLLDPSIDEDRCDECLRGAGGRYGFGFERSGQNQQWSVCKPVPVLEFSWDTGPDPKSVDPLYRTYRGTDPDACPRE</sequence>
<feature type="transmembrane region" description="Helical" evidence="2">
    <location>
        <begin position="5"/>
        <end position="25"/>
    </location>
</feature>
<dbReference type="Proteomes" id="UP000631535">
    <property type="component" value="Unassembled WGS sequence"/>
</dbReference>
<keyword evidence="4" id="KW-1185">Reference proteome</keyword>
<name>A0ABQ2LT17_9ACTN</name>
<dbReference type="EMBL" id="BMMP01000001">
    <property type="protein sequence ID" value="GGO42742.1"/>
    <property type="molecule type" value="Genomic_DNA"/>
</dbReference>
<keyword evidence="2" id="KW-0812">Transmembrane</keyword>
<dbReference type="SUPFAM" id="SSF53822">
    <property type="entry name" value="Periplasmic binding protein-like I"/>
    <property type="match status" value="1"/>
</dbReference>
<evidence type="ECO:0000313" key="4">
    <source>
        <dbReference type="Proteomes" id="UP000631535"/>
    </source>
</evidence>
<gene>
    <name evidence="3" type="ORF">GCM10012287_04330</name>
</gene>
<keyword evidence="2" id="KW-1133">Transmembrane helix</keyword>
<dbReference type="InterPro" id="IPR028082">
    <property type="entry name" value="Peripla_BP_I"/>
</dbReference>
<dbReference type="CDD" id="cd06268">
    <property type="entry name" value="PBP1_ABC_transporter_LIVBP-like"/>
    <property type="match status" value="1"/>
</dbReference>
<feature type="compositionally biased region" description="Basic and acidic residues" evidence="1">
    <location>
        <begin position="506"/>
        <end position="516"/>
    </location>
</feature>
<protein>
    <recommendedName>
        <fullName evidence="5">ABC transporter substrate-binding protein</fullName>
    </recommendedName>
</protein>
<dbReference type="RefSeq" id="WP_229711479.1">
    <property type="nucleotide sequence ID" value="NZ_BMMP01000001.1"/>
</dbReference>